<keyword evidence="3" id="KW-1185">Reference proteome</keyword>
<evidence type="ECO:0000256" key="1">
    <source>
        <dbReference type="SAM" id="MobiDB-lite"/>
    </source>
</evidence>
<dbReference type="PANTHER" id="PTHR35480">
    <property type="entry name" value="MATERNAL EFFECT EMBRYO ARREST 22"/>
    <property type="match status" value="1"/>
</dbReference>
<organism evidence="2 3">
    <name type="scientific">Dendrobium catenatum</name>
    <dbReference type="NCBI Taxonomy" id="906689"/>
    <lineage>
        <taxon>Eukaryota</taxon>
        <taxon>Viridiplantae</taxon>
        <taxon>Streptophyta</taxon>
        <taxon>Embryophyta</taxon>
        <taxon>Tracheophyta</taxon>
        <taxon>Spermatophyta</taxon>
        <taxon>Magnoliopsida</taxon>
        <taxon>Liliopsida</taxon>
        <taxon>Asparagales</taxon>
        <taxon>Orchidaceae</taxon>
        <taxon>Epidendroideae</taxon>
        <taxon>Malaxideae</taxon>
        <taxon>Dendrobiinae</taxon>
        <taxon>Dendrobium</taxon>
    </lineage>
</organism>
<gene>
    <name evidence="2" type="ORF">MA16_Dca005690</name>
</gene>
<dbReference type="EMBL" id="KZ502486">
    <property type="protein sequence ID" value="PKU77858.1"/>
    <property type="molecule type" value="Genomic_DNA"/>
</dbReference>
<dbReference type="PANTHER" id="PTHR35480:SF1">
    <property type="entry name" value="MATERNAL EFFECT EMBRYO ARREST 22"/>
    <property type="match status" value="1"/>
</dbReference>
<dbReference type="Proteomes" id="UP000233837">
    <property type="component" value="Unassembled WGS sequence"/>
</dbReference>
<protein>
    <submittedName>
        <fullName evidence="2">Uncharacterized protein</fullName>
    </submittedName>
</protein>
<feature type="compositionally biased region" description="Basic and acidic residues" evidence="1">
    <location>
        <begin position="631"/>
        <end position="644"/>
    </location>
</feature>
<feature type="compositionally biased region" description="Polar residues" evidence="1">
    <location>
        <begin position="947"/>
        <end position="959"/>
    </location>
</feature>
<evidence type="ECO:0000313" key="2">
    <source>
        <dbReference type="EMBL" id="PKU77858.1"/>
    </source>
</evidence>
<reference evidence="2 3" key="1">
    <citation type="journal article" date="2016" name="Sci. Rep.">
        <title>The Dendrobium catenatum Lindl. genome sequence provides insights into polysaccharide synthase, floral development and adaptive evolution.</title>
        <authorList>
            <person name="Zhang G.Q."/>
            <person name="Xu Q."/>
            <person name="Bian C."/>
            <person name="Tsai W.C."/>
            <person name="Yeh C.M."/>
            <person name="Liu K.W."/>
            <person name="Yoshida K."/>
            <person name="Zhang L.S."/>
            <person name="Chang S.B."/>
            <person name="Chen F."/>
            <person name="Shi Y."/>
            <person name="Su Y.Y."/>
            <person name="Zhang Y.Q."/>
            <person name="Chen L.J."/>
            <person name="Yin Y."/>
            <person name="Lin M."/>
            <person name="Huang H."/>
            <person name="Deng H."/>
            <person name="Wang Z.W."/>
            <person name="Zhu S.L."/>
            <person name="Zhao X."/>
            <person name="Deng C."/>
            <person name="Niu S.C."/>
            <person name="Huang J."/>
            <person name="Wang M."/>
            <person name="Liu G.H."/>
            <person name="Yang H.J."/>
            <person name="Xiao X.J."/>
            <person name="Hsiao Y.Y."/>
            <person name="Wu W.L."/>
            <person name="Chen Y.Y."/>
            <person name="Mitsuda N."/>
            <person name="Ohme-Takagi M."/>
            <person name="Luo Y.B."/>
            <person name="Van de Peer Y."/>
            <person name="Liu Z.J."/>
        </authorList>
    </citation>
    <scope>NUCLEOTIDE SEQUENCE [LARGE SCALE GENOMIC DNA]</scope>
    <source>
        <tissue evidence="2">The whole plant</tissue>
    </source>
</reference>
<feature type="region of interest" description="Disordered" evidence="1">
    <location>
        <begin position="973"/>
        <end position="992"/>
    </location>
</feature>
<dbReference type="STRING" id="906689.A0A2I0WQC6"/>
<proteinExistence type="predicted"/>
<feature type="region of interest" description="Disordered" evidence="1">
    <location>
        <begin position="627"/>
        <end position="648"/>
    </location>
</feature>
<evidence type="ECO:0000313" key="3">
    <source>
        <dbReference type="Proteomes" id="UP000233837"/>
    </source>
</evidence>
<feature type="region of interest" description="Disordered" evidence="1">
    <location>
        <begin position="937"/>
        <end position="959"/>
    </location>
</feature>
<feature type="compositionally biased region" description="Polar residues" evidence="1">
    <location>
        <begin position="973"/>
        <end position="982"/>
    </location>
</feature>
<feature type="region of interest" description="Disordered" evidence="1">
    <location>
        <begin position="128"/>
        <end position="150"/>
    </location>
</feature>
<reference evidence="2 3" key="2">
    <citation type="journal article" date="2017" name="Nature">
        <title>The Apostasia genome and the evolution of orchids.</title>
        <authorList>
            <person name="Zhang G.Q."/>
            <person name="Liu K.W."/>
            <person name="Li Z."/>
            <person name="Lohaus R."/>
            <person name="Hsiao Y.Y."/>
            <person name="Niu S.C."/>
            <person name="Wang J.Y."/>
            <person name="Lin Y.C."/>
            <person name="Xu Q."/>
            <person name="Chen L.J."/>
            <person name="Yoshida K."/>
            <person name="Fujiwara S."/>
            <person name="Wang Z.W."/>
            <person name="Zhang Y.Q."/>
            <person name="Mitsuda N."/>
            <person name="Wang M."/>
            <person name="Liu G.H."/>
            <person name="Pecoraro L."/>
            <person name="Huang H.X."/>
            <person name="Xiao X.J."/>
            <person name="Lin M."/>
            <person name="Wu X.Y."/>
            <person name="Wu W.L."/>
            <person name="Chen Y.Y."/>
            <person name="Chang S.B."/>
            <person name="Sakamoto S."/>
            <person name="Ohme-Takagi M."/>
            <person name="Yagi M."/>
            <person name="Zeng S.J."/>
            <person name="Shen C.Y."/>
            <person name="Yeh C.M."/>
            <person name="Luo Y.B."/>
            <person name="Tsai W.C."/>
            <person name="Van de Peer Y."/>
            <person name="Liu Z.J."/>
        </authorList>
    </citation>
    <scope>NUCLEOTIDE SEQUENCE [LARGE SCALE GENOMIC DNA]</scope>
    <source>
        <tissue evidence="2">The whole plant</tissue>
    </source>
</reference>
<sequence>MAENVQPSSPNPCCALWIKRSQKLEKSRDALRQSVKILEGQIEKQSVEIASLKKGAENHKMQRGQLKDESKEANIKKDLEKQIVDLKVKISSLENIRSLKSNDEDELGMLKARISAGQEEVKSLKELLEKERRKADSEGRKTESEKKKATEAWKLLKDEKKKADEHKCLLEAEKKKSEDLRLCLEKLKVEANELREKLSAEIAKSYDARKQIEVEKLKAHGEKKRADSERKKAKKQKMLIEEERKRVLDLKKQANDSCQMLEEERRKRKQIQKKLEDLSVVCNFGDRESSVCKGLTAAELKLLKKQLKLERKRVKHAERVAKQEKYEKRVVVREVHLLKQNIMQILYRLNMLDGLVSHNVGITDDVQKTLNYPDLTCFKLNDLLCSMKDDFDSHAEFGASEIQYGDPFTYAMPLGECMGLPVSRGCCSKPKTGINSELESPVGGSLRKKSQSSAVCSTSIHFSDRKLMGSQGRDSVVEISTTKLAEKAKHDLSIEKFPSEAAQIGMLKGCQVGAKDTVGSTALNEVEKPCSNSSTYKAVAQVSANSSKKRKIEICTKSLRTEDKLHQVNRDKVTTVNDRMRNLKQVSLANCSQIPAAFDIDNEKFSQKEGQSDPCKNNYDHIKKIASTSHQTEKSAVKRGDRKNAGKSMSKYSLEPCCVQAAGPVSSSIDLGVTSLSNKKSSLRSFENMISGGCLKLLELDNYSDEVRFMNALEVPLSPTLPEIVIPNFQLDGEDISYAVMVRDNPVPPCSFNIMDLENASINSKSKIVTKKELSNNNTTQHDVFHDITRDTCLADNSESIIFEHGYDPREPKTRSDQKYHGLKHFPAEHKKIELEVVPVSIVINDTFSRGYEKSQPSPDEIGIFSEPSHSQLFHECGHSGSSAIDNSDSTSHLSSCVVKLSKELRGCQQMNSDFIKNQSEVKTVIDPVFVQGLNRTLPSDTDKLTKGNSLTSAEEGTEHNIQQKLESGLMSTVPNISSSYPDSKVKSPSKDENYPGRIIRSFTSFSSARNTDSMSRIISSFNSVTPQNLMVSKTDLLIVEVLDGLQLEDLQSEEKVAVFFSLLLANLSERMSDHCKHIVDEDSFQFLESFSMEIVRAVSSGKTKYVLDQTFHLDILFCLMESFLIAREVLVIGDVKQHSSSFPAFPDCKFHLDVGNNCVLSQDVTISQFIAGCTVLASICVAADDIGVLLVFSHKLLQTFHNDITWVLLALHVFANIFGKRFFNLDNYSFLVTTIKSVVLLLEGRLKLVSYPPPCCLNSTSRMVVEFAPCKQCPFAVDAICMEKLLSFQLDALEDYSFSGDDHSNTIKYFVSLNGSAPTRDTEDKDSSDAKSKFDVQCDASCAIFRYRELAGNQPDRRSEAVFCDFIDIISLVELVGHYMGWEWMYNEAVPRLLKMLEACVCEEFLAALFVLVGELGRHGCNSGGYEQAGIAGLRSRMIKLLDNLIARKASFPTQVAAVVAMLNLLPLELEDIISEHREITLDSSESPYIKHIQEWFFKLSGEQQLALKSVFDNENHLRR</sequence>
<accession>A0A2I0WQC6</accession>
<name>A0A2I0WQC6_9ASPA</name>